<reference evidence="3" key="1">
    <citation type="submission" date="2018-06" db="EMBL/GenBank/DDBJ databases">
        <title>Description of Blautia argi sp. nov., a new anaerobic isolated from dog feces.</title>
        <authorList>
            <person name="Chang Y.-H."/>
            <person name="Paek J."/>
            <person name="Shin Y."/>
        </authorList>
    </citation>
    <scope>NUCLEOTIDE SEQUENCE [LARGE SCALE GENOMIC DNA]</scope>
    <source>
        <strain evidence="3">KCTC 15426</strain>
    </source>
</reference>
<name>A0A2Z4U8V2_9FIRM</name>
<organism evidence="2 3">
    <name type="scientific">Blautia argi</name>
    <dbReference type="NCBI Taxonomy" id="1912897"/>
    <lineage>
        <taxon>Bacteria</taxon>
        <taxon>Bacillati</taxon>
        <taxon>Bacillota</taxon>
        <taxon>Clostridia</taxon>
        <taxon>Lachnospirales</taxon>
        <taxon>Lachnospiraceae</taxon>
        <taxon>Blautia</taxon>
    </lineage>
</organism>
<proteinExistence type="predicted"/>
<dbReference type="Proteomes" id="UP000250003">
    <property type="component" value="Chromosome"/>
</dbReference>
<accession>A0A2Z4U8V2</accession>
<gene>
    <name evidence="2" type="ORF">DQQ01_04140</name>
</gene>
<evidence type="ECO:0000256" key="1">
    <source>
        <dbReference type="SAM" id="MobiDB-lite"/>
    </source>
</evidence>
<feature type="region of interest" description="Disordered" evidence="1">
    <location>
        <begin position="1"/>
        <end position="45"/>
    </location>
</feature>
<keyword evidence="3" id="KW-1185">Reference proteome</keyword>
<sequence>MLLNTQKKASSLEAQKAPMRFLQRKTLRKQNREKSRALKSKNRRKKESIFVITDKNALFSVLESFGVSVGVWSFSFCTEGWSEAGLSGAMT</sequence>
<dbReference type="EMBL" id="CP030280">
    <property type="protein sequence ID" value="AWY97472.1"/>
    <property type="molecule type" value="Genomic_DNA"/>
</dbReference>
<feature type="compositionally biased region" description="Polar residues" evidence="1">
    <location>
        <begin position="1"/>
        <end position="13"/>
    </location>
</feature>
<evidence type="ECO:0000313" key="2">
    <source>
        <dbReference type="EMBL" id="AWY97472.1"/>
    </source>
</evidence>
<dbReference type="AlphaFoldDB" id="A0A2Z4U8V2"/>
<evidence type="ECO:0000313" key="3">
    <source>
        <dbReference type="Proteomes" id="UP000250003"/>
    </source>
</evidence>
<protein>
    <submittedName>
        <fullName evidence="2">Uncharacterized protein</fullName>
    </submittedName>
</protein>
<dbReference type="KEGG" id="blau:DQQ01_04140"/>